<evidence type="ECO:0000313" key="1">
    <source>
        <dbReference type="EMBL" id="EJD34089.1"/>
    </source>
</evidence>
<dbReference type="InParanoid" id="J0WQD5"/>
<keyword evidence="2" id="KW-1185">Reference proteome</keyword>
<sequence length="133" mass="14834">MNDPSYYLGRSIIYNRATAVHTDARDKKMGWNVIITEGEYVRGVFRALGYDIQYPPGTLVIIRGAAVPHSADFDGGFRVCMAHFSHESVLNGVGMGPLPMMTAAEVSRSLLEYDLAHMHTRRRKVSQPIPPSR</sequence>
<name>J0WQD5_AURST</name>
<dbReference type="EMBL" id="JH688006">
    <property type="protein sequence ID" value="EJD34089.1"/>
    <property type="molecule type" value="Genomic_DNA"/>
</dbReference>
<organism evidence="1 2">
    <name type="scientific">Auricularia subglabra (strain TFB-10046 / SS5)</name>
    <name type="common">White-rot fungus</name>
    <name type="synonym">Auricularia delicata (strain TFB10046)</name>
    <dbReference type="NCBI Taxonomy" id="717982"/>
    <lineage>
        <taxon>Eukaryota</taxon>
        <taxon>Fungi</taxon>
        <taxon>Dikarya</taxon>
        <taxon>Basidiomycota</taxon>
        <taxon>Agaricomycotina</taxon>
        <taxon>Agaricomycetes</taxon>
        <taxon>Auriculariales</taxon>
        <taxon>Auriculariaceae</taxon>
        <taxon>Auricularia</taxon>
    </lineage>
</organism>
<proteinExistence type="predicted"/>
<dbReference type="OrthoDB" id="3200752at2759"/>
<dbReference type="Proteomes" id="UP000006514">
    <property type="component" value="Unassembled WGS sequence"/>
</dbReference>
<protein>
    <submittedName>
        <fullName evidence="1">Uncharacterized protein</fullName>
    </submittedName>
</protein>
<dbReference type="KEGG" id="adl:AURDEDRAFT_76478"/>
<evidence type="ECO:0000313" key="2">
    <source>
        <dbReference type="Proteomes" id="UP000006514"/>
    </source>
</evidence>
<gene>
    <name evidence="1" type="ORF">AURDEDRAFT_76478</name>
</gene>
<dbReference type="Gene3D" id="3.60.130.30">
    <property type="match status" value="1"/>
</dbReference>
<accession>J0WQD5</accession>
<reference evidence="2" key="1">
    <citation type="journal article" date="2012" name="Science">
        <title>The Paleozoic origin of enzymatic lignin decomposition reconstructed from 31 fungal genomes.</title>
        <authorList>
            <person name="Floudas D."/>
            <person name="Binder M."/>
            <person name="Riley R."/>
            <person name="Barry K."/>
            <person name="Blanchette R.A."/>
            <person name="Henrissat B."/>
            <person name="Martinez A.T."/>
            <person name="Otillar R."/>
            <person name="Spatafora J.W."/>
            <person name="Yadav J.S."/>
            <person name="Aerts A."/>
            <person name="Benoit I."/>
            <person name="Boyd A."/>
            <person name="Carlson A."/>
            <person name="Copeland A."/>
            <person name="Coutinho P.M."/>
            <person name="de Vries R.P."/>
            <person name="Ferreira P."/>
            <person name="Findley K."/>
            <person name="Foster B."/>
            <person name="Gaskell J."/>
            <person name="Glotzer D."/>
            <person name="Gorecki P."/>
            <person name="Heitman J."/>
            <person name="Hesse C."/>
            <person name="Hori C."/>
            <person name="Igarashi K."/>
            <person name="Jurgens J.A."/>
            <person name="Kallen N."/>
            <person name="Kersten P."/>
            <person name="Kohler A."/>
            <person name="Kuees U."/>
            <person name="Kumar T.K.A."/>
            <person name="Kuo A."/>
            <person name="LaButti K."/>
            <person name="Larrondo L.F."/>
            <person name="Lindquist E."/>
            <person name="Ling A."/>
            <person name="Lombard V."/>
            <person name="Lucas S."/>
            <person name="Lundell T."/>
            <person name="Martin R."/>
            <person name="McLaughlin D.J."/>
            <person name="Morgenstern I."/>
            <person name="Morin E."/>
            <person name="Murat C."/>
            <person name="Nagy L.G."/>
            <person name="Nolan M."/>
            <person name="Ohm R.A."/>
            <person name="Patyshakuliyeva A."/>
            <person name="Rokas A."/>
            <person name="Ruiz-Duenas F.J."/>
            <person name="Sabat G."/>
            <person name="Salamov A."/>
            <person name="Samejima M."/>
            <person name="Schmutz J."/>
            <person name="Slot J.C."/>
            <person name="St John F."/>
            <person name="Stenlid J."/>
            <person name="Sun H."/>
            <person name="Sun S."/>
            <person name="Syed K."/>
            <person name="Tsang A."/>
            <person name="Wiebenga A."/>
            <person name="Young D."/>
            <person name="Pisabarro A."/>
            <person name="Eastwood D.C."/>
            <person name="Martin F."/>
            <person name="Cullen D."/>
            <person name="Grigoriev I.V."/>
            <person name="Hibbett D.S."/>
        </authorList>
    </citation>
    <scope>NUCLEOTIDE SEQUENCE [LARGE SCALE GENOMIC DNA]</scope>
    <source>
        <strain evidence="2">TFB10046</strain>
    </source>
</reference>
<dbReference type="AlphaFoldDB" id="J0WQD5"/>